<evidence type="ECO:0000313" key="2">
    <source>
        <dbReference type="EMBL" id="CAF5156296.1"/>
    </source>
</evidence>
<evidence type="ECO:0000256" key="1">
    <source>
        <dbReference type="SAM" id="MobiDB-lite"/>
    </source>
</evidence>
<dbReference type="Proteomes" id="UP000676336">
    <property type="component" value="Unassembled WGS sequence"/>
</dbReference>
<proteinExistence type="predicted"/>
<comment type="caution">
    <text evidence="2">The sequence shown here is derived from an EMBL/GenBank/DDBJ whole genome shotgun (WGS) entry which is preliminary data.</text>
</comment>
<name>A0A8S3G7Y2_9BILA</name>
<feature type="non-terminal residue" evidence="2">
    <location>
        <position position="44"/>
    </location>
</feature>
<dbReference type="AlphaFoldDB" id="A0A8S3G7Y2"/>
<protein>
    <submittedName>
        <fullName evidence="2">Uncharacterized protein</fullName>
    </submittedName>
</protein>
<evidence type="ECO:0000313" key="3">
    <source>
        <dbReference type="Proteomes" id="UP000676336"/>
    </source>
</evidence>
<feature type="non-terminal residue" evidence="2">
    <location>
        <position position="1"/>
    </location>
</feature>
<organism evidence="2 3">
    <name type="scientific">Rotaria magnacalcarata</name>
    <dbReference type="NCBI Taxonomy" id="392030"/>
    <lineage>
        <taxon>Eukaryota</taxon>
        <taxon>Metazoa</taxon>
        <taxon>Spiralia</taxon>
        <taxon>Gnathifera</taxon>
        <taxon>Rotifera</taxon>
        <taxon>Eurotatoria</taxon>
        <taxon>Bdelloidea</taxon>
        <taxon>Philodinida</taxon>
        <taxon>Philodinidae</taxon>
        <taxon>Rotaria</taxon>
    </lineage>
</organism>
<gene>
    <name evidence="2" type="ORF">SMN809_LOCUS64231</name>
</gene>
<dbReference type="EMBL" id="CAJOBI010288021">
    <property type="protein sequence ID" value="CAF5156296.1"/>
    <property type="molecule type" value="Genomic_DNA"/>
</dbReference>
<feature type="region of interest" description="Disordered" evidence="1">
    <location>
        <begin position="1"/>
        <end position="44"/>
    </location>
</feature>
<sequence length="44" mass="4752">VDDRQVPSSTPLALPSPLTQDEHLLNNSPITNDHSSIEQLTTIG</sequence>
<reference evidence="2" key="1">
    <citation type="submission" date="2021-02" db="EMBL/GenBank/DDBJ databases">
        <authorList>
            <person name="Nowell W R."/>
        </authorList>
    </citation>
    <scope>NUCLEOTIDE SEQUENCE</scope>
</reference>
<feature type="compositionally biased region" description="Polar residues" evidence="1">
    <location>
        <begin position="25"/>
        <end position="44"/>
    </location>
</feature>
<feature type="compositionally biased region" description="Low complexity" evidence="1">
    <location>
        <begin position="7"/>
        <end position="19"/>
    </location>
</feature>
<accession>A0A8S3G7Y2</accession>